<keyword evidence="6" id="KW-0521">NADP</keyword>
<dbReference type="UniPathway" id="UPA00281"/>
<dbReference type="InterPro" id="IPR036291">
    <property type="entry name" value="NAD(P)-bd_dom_sf"/>
</dbReference>
<dbReference type="AlphaFoldDB" id="A0A091BHP5"/>
<dbReference type="GO" id="GO:0009243">
    <property type="term" value="P:O antigen biosynthetic process"/>
    <property type="evidence" value="ECO:0007669"/>
    <property type="project" value="UniProtKB-UniPathway"/>
</dbReference>
<dbReference type="STRING" id="1121013.GCA_000426365_01507"/>
<dbReference type="NCBIfam" id="TIGR01214">
    <property type="entry name" value="rmlD"/>
    <property type="match status" value="1"/>
</dbReference>
<dbReference type="CDD" id="cd05254">
    <property type="entry name" value="dTDP_HR_like_SDR_e"/>
    <property type="match status" value="1"/>
</dbReference>
<dbReference type="InterPro" id="IPR029903">
    <property type="entry name" value="RmlD-like-bd"/>
</dbReference>
<comment type="caution">
    <text evidence="8">The sequence shown here is derived from an EMBL/GenBank/DDBJ whole genome shotgun (WGS) entry which is preliminary data.</text>
</comment>
<evidence type="ECO:0000256" key="1">
    <source>
        <dbReference type="ARBA" id="ARBA00004781"/>
    </source>
</evidence>
<comment type="cofactor">
    <cofactor evidence="6">
        <name>Mg(2+)</name>
        <dbReference type="ChEBI" id="CHEBI:18420"/>
    </cofactor>
    <text evidence="6">Binds 1 Mg(2+) ion per monomer.</text>
</comment>
<evidence type="ECO:0000256" key="2">
    <source>
        <dbReference type="ARBA" id="ARBA00010944"/>
    </source>
</evidence>
<dbReference type="Pfam" id="PF04321">
    <property type="entry name" value="RmlD_sub_bind"/>
    <property type="match status" value="1"/>
</dbReference>
<dbReference type="GO" id="GO:0008831">
    <property type="term" value="F:dTDP-4-dehydrorhamnose reductase activity"/>
    <property type="evidence" value="ECO:0007669"/>
    <property type="project" value="UniProtKB-EC"/>
</dbReference>
<comment type="pathway">
    <text evidence="1 6">Carbohydrate biosynthesis; dTDP-L-rhamnose biosynthesis.</text>
</comment>
<gene>
    <name evidence="8" type="ORF">P873_04610</name>
</gene>
<evidence type="ECO:0000256" key="3">
    <source>
        <dbReference type="ARBA" id="ARBA00012929"/>
    </source>
</evidence>
<dbReference type="EC" id="1.1.1.133" evidence="3 6"/>
<comment type="function">
    <text evidence="6">Catalyzes the reduction of dTDP-6-deoxy-L-lyxo-4-hexulose to yield dTDP-L-rhamnose.</text>
</comment>
<dbReference type="PANTHER" id="PTHR10491">
    <property type="entry name" value="DTDP-4-DEHYDRORHAMNOSE REDUCTASE"/>
    <property type="match status" value="1"/>
</dbReference>
<dbReference type="UniPathway" id="UPA00124"/>
<dbReference type="GO" id="GO:0019305">
    <property type="term" value="P:dTDP-rhamnose biosynthetic process"/>
    <property type="evidence" value="ECO:0007669"/>
    <property type="project" value="UniProtKB-UniPathway"/>
</dbReference>
<dbReference type="Proteomes" id="UP000029391">
    <property type="component" value="Unassembled WGS sequence"/>
</dbReference>
<evidence type="ECO:0000256" key="6">
    <source>
        <dbReference type="RuleBase" id="RU364082"/>
    </source>
</evidence>
<dbReference type="Gene3D" id="3.90.25.10">
    <property type="entry name" value="UDP-galactose 4-epimerase, domain 1"/>
    <property type="match status" value="1"/>
</dbReference>
<evidence type="ECO:0000256" key="5">
    <source>
        <dbReference type="ARBA" id="ARBA00048200"/>
    </source>
</evidence>
<dbReference type="eggNOG" id="COG1091">
    <property type="taxonomic scope" value="Bacteria"/>
</dbReference>
<dbReference type="Gene3D" id="3.40.50.720">
    <property type="entry name" value="NAD(P)-binding Rossmann-like Domain"/>
    <property type="match status" value="1"/>
</dbReference>
<evidence type="ECO:0000313" key="8">
    <source>
        <dbReference type="EMBL" id="KFN51032.1"/>
    </source>
</evidence>
<comment type="catalytic activity">
    <reaction evidence="5 6">
        <text>dTDP-beta-L-rhamnose + NADP(+) = dTDP-4-dehydro-beta-L-rhamnose + NADPH + H(+)</text>
        <dbReference type="Rhea" id="RHEA:21796"/>
        <dbReference type="ChEBI" id="CHEBI:15378"/>
        <dbReference type="ChEBI" id="CHEBI:57510"/>
        <dbReference type="ChEBI" id="CHEBI:57783"/>
        <dbReference type="ChEBI" id="CHEBI:58349"/>
        <dbReference type="ChEBI" id="CHEBI:62830"/>
        <dbReference type="EC" id="1.1.1.133"/>
    </reaction>
</comment>
<dbReference type="EMBL" id="AWXU01000010">
    <property type="protein sequence ID" value="KFN51032.1"/>
    <property type="molecule type" value="Genomic_DNA"/>
</dbReference>
<name>A0A091BHP5_9GAMM</name>
<dbReference type="InterPro" id="IPR005913">
    <property type="entry name" value="dTDP_dehydrorham_reduct"/>
</dbReference>
<reference evidence="8 9" key="1">
    <citation type="submission" date="2013-09" db="EMBL/GenBank/DDBJ databases">
        <title>Genome sequencing of Arenimonas composti.</title>
        <authorList>
            <person name="Chen F."/>
            <person name="Wang G."/>
        </authorList>
    </citation>
    <scope>NUCLEOTIDE SEQUENCE [LARGE SCALE GENOMIC DNA]</scope>
    <source>
        <strain evidence="8 9">TR7-09</strain>
    </source>
</reference>
<comment type="similarity">
    <text evidence="2 6">Belongs to the dTDP-4-dehydrorhamnose reductase family.</text>
</comment>
<dbReference type="SUPFAM" id="SSF51735">
    <property type="entry name" value="NAD(P)-binding Rossmann-fold domains"/>
    <property type="match status" value="1"/>
</dbReference>
<evidence type="ECO:0000259" key="7">
    <source>
        <dbReference type="Pfam" id="PF04321"/>
    </source>
</evidence>
<dbReference type="PANTHER" id="PTHR10491:SF4">
    <property type="entry name" value="METHIONINE ADENOSYLTRANSFERASE 2 SUBUNIT BETA"/>
    <property type="match status" value="1"/>
</dbReference>
<dbReference type="GO" id="GO:0005829">
    <property type="term" value="C:cytosol"/>
    <property type="evidence" value="ECO:0007669"/>
    <property type="project" value="TreeGrafter"/>
</dbReference>
<evidence type="ECO:0000313" key="9">
    <source>
        <dbReference type="Proteomes" id="UP000029391"/>
    </source>
</evidence>
<keyword evidence="6" id="KW-0560">Oxidoreductase</keyword>
<organism evidence="8 9">
    <name type="scientific">Arenimonas composti TR7-09 = DSM 18010</name>
    <dbReference type="NCBI Taxonomy" id="1121013"/>
    <lineage>
        <taxon>Bacteria</taxon>
        <taxon>Pseudomonadati</taxon>
        <taxon>Pseudomonadota</taxon>
        <taxon>Gammaproteobacteria</taxon>
        <taxon>Lysobacterales</taxon>
        <taxon>Lysobacteraceae</taxon>
        <taxon>Arenimonas</taxon>
    </lineage>
</organism>
<protein>
    <recommendedName>
        <fullName evidence="4 6">dTDP-4-dehydrorhamnose reductase</fullName>
        <ecNumber evidence="3 6">1.1.1.133</ecNumber>
    </recommendedName>
</protein>
<dbReference type="OrthoDB" id="9803892at2"/>
<feature type="domain" description="RmlD-like substrate binding" evidence="7">
    <location>
        <begin position="1"/>
        <end position="296"/>
    </location>
</feature>
<sequence length="301" mass="31568">MRILLLGADGQVGSALRRSLAPFAQVLSSTIDGRLPDGGQALPADFMQPGALPELVAATAPALVINAAAWTAVDAAETAPEAAFRVNAGAVAELAGACAAKDLPLLHFSTDYVFAGDAVRPWREDDVAAPGNVYGASKLAGEQAVRAAGGPHGIFRLSWVYAPEGKNFLETMLRLARERDELRVVADQTGAPTPAAWIADAVARVIRSDRELRGTWHLAAAGATTWHGFAEAIVADALAAGLLARAPRVTAIASADWPTPARRPANSRLDGSRLAADFGLRLPDWRQGVRETIAALRARHG</sequence>
<dbReference type="RefSeq" id="WP_026816796.1">
    <property type="nucleotide sequence ID" value="NZ_AUFF01000003.1"/>
</dbReference>
<keyword evidence="9" id="KW-1185">Reference proteome</keyword>
<proteinExistence type="inferred from homology"/>
<accession>A0A091BHP5</accession>
<evidence type="ECO:0000256" key="4">
    <source>
        <dbReference type="ARBA" id="ARBA00017099"/>
    </source>
</evidence>